<protein>
    <recommendedName>
        <fullName evidence="3">DNA gyrase inhibitor YacG</fullName>
    </recommendedName>
</protein>
<feature type="binding site" evidence="3">
    <location>
        <position position="26"/>
    </location>
    <ligand>
        <name>Zn(2+)</name>
        <dbReference type="ChEBI" id="CHEBI:29105"/>
    </ligand>
</feature>
<keyword evidence="1 3" id="KW-0479">Metal-binding</keyword>
<evidence type="ECO:0000313" key="4">
    <source>
        <dbReference type="EMBL" id="KGJ91243.1"/>
    </source>
</evidence>
<dbReference type="SUPFAM" id="SSF57716">
    <property type="entry name" value="Glucocorticoid receptor-like (DNA-binding domain)"/>
    <property type="match status" value="1"/>
</dbReference>
<dbReference type="PANTHER" id="PTHR36150">
    <property type="entry name" value="DNA GYRASE INHIBITOR YACG"/>
    <property type="match status" value="1"/>
</dbReference>
<evidence type="ECO:0000256" key="3">
    <source>
        <dbReference type="HAMAP-Rule" id="MF_00649"/>
    </source>
</evidence>
<dbReference type="EMBL" id="JQEC01000042">
    <property type="protein sequence ID" value="KGJ91243.1"/>
    <property type="molecule type" value="Genomic_DNA"/>
</dbReference>
<dbReference type="NCBIfam" id="NF001638">
    <property type="entry name" value="PRK00418.1"/>
    <property type="match status" value="1"/>
</dbReference>
<keyword evidence="2 3" id="KW-0862">Zinc</keyword>
<dbReference type="HAMAP" id="MF_00649">
    <property type="entry name" value="DNA_gyrase_inhibitor_YacG"/>
    <property type="match status" value="1"/>
</dbReference>
<evidence type="ECO:0000313" key="5">
    <source>
        <dbReference type="Proteomes" id="UP000029868"/>
    </source>
</evidence>
<dbReference type="Pfam" id="PF03884">
    <property type="entry name" value="YacG"/>
    <property type="match status" value="1"/>
</dbReference>
<dbReference type="Gene3D" id="3.30.50.10">
    <property type="entry name" value="Erythroid Transcription Factor GATA-1, subunit A"/>
    <property type="match status" value="1"/>
</dbReference>
<dbReference type="PANTHER" id="PTHR36150:SF1">
    <property type="entry name" value="DNA GYRASE INHIBITOR YACG"/>
    <property type="match status" value="1"/>
</dbReference>
<sequence>MTLKVPCPQCQKSVEWQASSEFRPFCSKRCQLIDLGEWADENHKISQNIQVDTVLSEEMLDAMEDEFLMNNKFFVEPE</sequence>
<dbReference type="InterPro" id="IPR013088">
    <property type="entry name" value="Znf_NHR/GATA"/>
</dbReference>
<dbReference type="PATRIC" id="fig|28229.3.peg.3124"/>
<name>A0A099KNN5_COLPS</name>
<reference evidence="4 5" key="1">
    <citation type="submission" date="2014-08" db="EMBL/GenBank/DDBJ databases">
        <title>Genomic and Phenotypic Diversity of Colwellia psychrerythraea strains from Disparate Marine Basins.</title>
        <authorList>
            <person name="Techtmann S.M."/>
            <person name="Stelling S.C."/>
            <person name="Utturkar S.M."/>
            <person name="Alshibli N."/>
            <person name="Harris A."/>
            <person name="Brown S.D."/>
            <person name="Hazen T.C."/>
        </authorList>
    </citation>
    <scope>NUCLEOTIDE SEQUENCE [LARGE SCALE GENOMIC DNA]</scope>
    <source>
        <strain evidence="4 5">GAB14E</strain>
    </source>
</reference>
<dbReference type="AlphaFoldDB" id="A0A099KNN5"/>
<feature type="binding site" evidence="3">
    <location>
        <position position="10"/>
    </location>
    <ligand>
        <name>Zn(2+)</name>
        <dbReference type="ChEBI" id="CHEBI:29105"/>
    </ligand>
</feature>
<dbReference type="Proteomes" id="UP000029868">
    <property type="component" value="Unassembled WGS sequence"/>
</dbReference>
<dbReference type="GO" id="GO:0008270">
    <property type="term" value="F:zinc ion binding"/>
    <property type="evidence" value="ECO:0007669"/>
    <property type="project" value="UniProtKB-UniRule"/>
</dbReference>
<comment type="subunit">
    <text evidence="3">Interacts with GyrB.</text>
</comment>
<comment type="cofactor">
    <cofactor evidence="3">
        <name>Zn(2+)</name>
        <dbReference type="ChEBI" id="CHEBI:29105"/>
    </cofactor>
    <text evidence="3">Binds 1 zinc ion.</text>
</comment>
<comment type="similarity">
    <text evidence="3">Belongs to the DNA gyrase inhibitor YacG family.</text>
</comment>
<feature type="binding site" evidence="3">
    <location>
        <position position="7"/>
    </location>
    <ligand>
        <name>Zn(2+)</name>
        <dbReference type="ChEBI" id="CHEBI:29105"/>
    </ligand>
</feature>
<organism evidence="4 5">
    <name type="scientific">Colwellia psychrerythraea</name>
    <name type="common">Vibrio psychroerythus</name>
    <dbReference type="NCBI Taxonomy" id="28229"/>
    <lineage>
        <taxon>Bacteria</taxon>
        <taxon>Pseudomonadati</taxon>
        <taxon>Pseudomonadota</taxon>
        <taxon>Gammaproteobacteria</taxon>
        <taxon>Alteromonadales</taxon>
        <taxon>Colwelliaceae</taxon>
        <taxon>Colwellia</taxon>
    </lineage>
</organism>
<dbReference type="GO" id="GO:0008657">
    <property type="term" value="F:DNA topoisomerase type II (double strand cut, ATP-hydrolyzing) inhibitor activity"/>
    <property type="evidence" value="ECO:0007669"/>
    <property type="project" value="UniProtKB-UniRule"/>
</dbReference>
<feature type="binding site" evidence="3">
    <location>
        <position position="30"/>
    </location>
    <ligand>
        <name>Zn(2+)</name>
        <dbReference type="ChEBI" id="CHEBI:29105"/>
    </ligand>
</feature>
<dbReference type="OrthoDB" id="9809663at2"/>
<dbReference type="GO" id="GO:0006355">
    <property type="term" value="P:regulation of DNA-templated transcription"/>
    <property type="evidence" value="ECO:0007669"/>
    <property type="project" value="InterPro"/>
</dbReference>
<accession>A0A099KNN5</accession>
<proteinExistence type="inferred from homology"/>
<dbReference type="RefSeq" id="WP_033083098.1">
    <property type="nucleotide sequence ID" value="NZ_JQEC01000042.1"/>
</dbReference>
<evidence type="ECO:0000256" key="2">
    <source>
        <dbReference type="ARBA" id="ARBA00022833"/>
    </source>
</evidence>
<dbReference type="InterPro" id="IPR005584">
    <property type="entry name" value="DNA_gyrase_inhibitor_YacG"/>
</dbReference>
<comment type="function">
    <text evidence="3">Inhibits all the catalytic activities of DNA gyrase by preventing its interaction with DNA. Acts by binding directly to the C-terminal domain of GyrB, which probably disrupts DNA binding by the gyrase.</text>
</comment>
<evidence type="ECO:0000256" key="1">
    <source>
        <dbReference type="ARBA" id="ARBA00022723"/>
    </source>
</evidence>
<comment type="caution">
    <text evidence="4">The sequence shown here is derived from an EMBL/GenBank/DDBJ whole genome shotgun (WGS) entry which is preliminary data.</text>
</comment>
<gene>
    <name evidence="3" type="primary">yacG</name>
    <name evidence="4" type="ORF">GAB14E_3395</name>
</gene>